<dbReference type="Pfam" id="PF03061">
    <property type="entry name" value="4HBT"/>
    <property type="match status" value="1"/>
</dbReference>
<reference evidence="4 5" key="1">
    <citation type="submission" date="2017-11" db="EMBL/GenBank/DDBJ databases">
        <title>Evolution of Phototrophy in the Chloroflexi Phylum Driven by Horizontal Gene Transfer.</title>
        <authorList>
            <person name="Ward L.M."/>
            <person name="Hemp J."/>
            <person name="Shih P.M."/>
            <person name="Mcglynn S.E."/>
            <person name="Fischer W."/>
        </authorList>
    </citation>
    <scope>NUCLEOTIDE SEQUENCE [LARGE SCALE GENOMIC DNA]</scope>
    <source>
        <strain evidence="4">JP3_13</strain>
    </source>
</reference>
<dbReference type="SUPFAM" id="SSF54637">
    <property type="entry name" value="Thioesterase/thiol ester dehydrase-isomerase"/>
    <property type="match status" value="2"/>
</dbReference>
<dbReference type="EMBL" id="PGTM01000049">
    <property type="protein sequence ID" value="PJF36505.1"/>
    <property type="molecule type" value="Genomic_DNA"/>
</dbReference>
<gene>
    <name evidence="4" type="ORF">CUN49_05135</name>
</gene>
<comment type="caution">
    <text evidence="4">The sequence shown here is derived from an EMBL/GenBank/DDBJ whole genome shotgun (WGS) entry which is preliminary data.</text>
</comment>
<organism evidence="4 5">
    <name type="scientific">Candidatus Thermofonsia Clade 1 bacterium</name>
    <dbReference type="NCBI Taxonomy" id="2364210"/>
    <lineage>
        <taxon>Bacteria</taxon>
        <taxon>Bacillati</taxon>
        <taxon>Chloroflexota</taxon>
        <taxon>Candidatus Thermofontia</taxon>
        <taxon>Candidatus Thermofonsia Clade 1</taxon>
    </lineage>
</organism>
<evidence type="ECO:0000259" key="2">
    <source>
        <dbReference type="Pfam" id="PF01643"/>
    </source>
</evidence>
<dbReference type="InterPro" id="IPR050563">
    <property type="entry name" value="4-hydroxybenzoyl-CoA_TE"/>
</dbReference>
<evidence type="ECO:0000313" key="4">
    <source>
        <dbReference type="EMBL" id="PJF36505.1"/>
    </source>
</evidence>
<proteinExistence type="predicted"/>
<dbReference type="Pfam" id="PF01643">
    <property type="entry name" value="Acyl-ACP_TE"/>
    <property type="match status" value="1"/>
</dbReference>
<protein>
    <recommendedName>
        <fullName evidence="6">Acyl-ACP thioesterase</fullName>
    </recommendedName>
</protein>
<dbReference type="AlphaFoldDB" id="A0A2M8PG35"/>
<name>A0A2M8PG35_9CHLR</name>
<keyword evidence="1" id="KW-0378">Hydrolase</keyword>
<dbReference type="InterPro" id="IPR002864">
    <property type="entry name" value="Acyl-ACP_thioesterase_NHD"/>
</dbReference>
<feature type="domain" description="Acyl-ACP thioesterase N-terminal hotdog" evidence="2">
    <location>
        <begin position="28"/>
        <end position="155"/>
    </location>
</feature>
<dbReference type="CDD" id="cd00586">
    <property type="entry name" value="4HBT"/>
    <property type="match status" value="2"/>
</dbReference>
<dbReference type="PANTHER" id="PTHR31793:SF37">
    <property type="entry name" value="ACYL-COA THIOESTER HYDROLASE YBGC"/>
    <property type="match status" value="1"/>
</dbReference>
<evidence type="ECO:0000259" key="3">
    <source>
        <dbReference type="Pfam" id="PF03061"/>
    </source>
</evidence>
<accession>A0A2M8PG35</accession>
<feature type="domain" description="Thioesterase" evidence="3">
    <location>
        <begin position="196"/>
        <end position="262"/>
    </location>
</feature>
<dbReference type="PANTHER" id="PTHR31793">
    <property type="entry name" value="4-HYDROXYBENZOYL-COA THIOESTERASE FAMILY MEMBER"/>
    <property type="match status" value="1"/>
</dbReference>
<sequence>MQLPILAQGVAQSCALWLVHRSRERVPKVYAWQFAVRTYEIGADERVRLPVYLNYLEESATQASAWCGYSYAWYRAHKRAWFARKTYLRHFAEAQIGDQLIMQTWVSDYRRVQSHREYDLRRADGTSILRGRTNWVYVDTESLRPVRLPEQFYEAFLPSGELEPLETGVTDFTPIQGLRHETSRTVQVYEIDSAAHVNNSVYVAWAQQAVHEALRELDLSYTPFGREIEYLRSARPDEPLRLICQLVGLADQRMLWRTEILSAASGERLTLDLAVYSLSAPLSKRQLERLTAPERRLSP</sequence>
<dbReference type="InterPro" id="IPR029069">
    <property type="entry name" value="HotDog_dom_sf"/>
</dbReference>
<evidence type="ECO:0000256" key="1">
    <source>
        <dbReference type="ARBA" id="ARBA00022801"/>
    </source>
</evidence>
<evidence type="ECO:0000313" key="5">
    <source>
        <dbReference type="Proteomes" id="UP000229681"/>
    </source>
</evidence>
<evidence type="ECO:0008006" key="6">
    <source>
        <dbReference type="Google" id="ProtNLM"/>
    </source>
</evidence>
<dbReference type="Proteomes" id="UP000229681">
    <property type="component" value="Unassembled WGS sequence"/>
</dbReference>
<dbReference type="InterPro" id="IPR006683">
    <property type="entry name" value="Thioestr_dom"/>
</dbReference>
<dbReference type="GO" id="GO:0006633">
    <property type="term" value="P:fatty acid biosynthetic process"/>
    <property type="evidence" value="ECO:0007669"/>
    <property type="project" value="InterPro"/>
</dbReference>
<dbReference type="Gene3D" id="3.10.129.10">
    <property type="entry name" value="Hotdog Thioesterase"/>
    <property type="match status" value="1"/>
</dbReference>
<dbReference type="GO" id="GO:0047617">
    <property type="term" value="F:fatty acyl-CoA hydrolase activity"/>
    <property type="evidence" value="ECO:0007669"/>
    <property type="project" value="TreeGrafter"/>
</dbReference>